<dbReference type="GO" id="GO:0019760">
    <property type="term" value="P:glucosinolate metabolic process"/>
    <property type="evidence" value="ECO:0007669"/>
    <property type="project" value="UniProtKB-ARBA"/>
</dbReference>
<gene>
    <name evidence="5" type="ORF">KI387_002300</name>
</gene>
<dbReference type="PANTHER" id="PTHR47435:SF4">
    <property type="entry name" value="KELCH REPEAT PROTEIN (AFU_ORTHOLOGUE AFUA_5G12780)"/>
    <property type="match status" value="1"/>
</dbReference>
<evidence type="ECO:0000256" key="2">
    <source>
        <dbReference type="ARBA" id="ARBA00022441"/>
    </source>
</evidence>
<dbReference type="SUPFAM" id="SSF117281">
    <property type="entry name" value="Kelch motif"/>
    <property type="match status" value="1"/>
</dbReference>
<evidence type="ECO:0008006" key="7">
    <source>
        <dbReference type="Google" id="ProtNLM"/>
    </source>
</evidence>
<sequence length="202" mass="22709">RSRRMGDQRLGVPTQLQWWGRRRTCSEGKWSPRVPVDNAMHVFDLDQSSWSVAESKGTAPPPRVGVTMTSIGSIVYIFGGRDKDHQELNHFYSFDTPLRGMDAHFFRRRRPAAPELPCNGGGRQTGLRIWRLRPKRAAERSVGVQRRGGEMAGLTGEQQAASQGRTGACGHRQQGLGCVRFRRHARALGRAPFRPHDRSVGR</sequence>
<evidence type="ECO:0000313" key="5">
    <source>
        <dbReference type="EMBL" id="KAH9330192.1"/>
    </source>
</evidence>
<dbReference type="PANTHER" id="PTHR47435">
    <property type="entry name" value="KELCH REPEAT PROTEIN (AFU_ORTHOLOGUE AFUA_5G12780)"/>
    <property type="match status" value="1"/>
</dbReference>
<evidence type="ECO:0000256" key="1">
    <source>
        <dbReference type="ARBA" id="ARBA00001954"/>
    </source>
</evidence>
<dbReference type="AlphaFoldDB" id="A0AA38GWA1"/>
<reference evidence="5 6" key="1">
    <citation type="journal article" date="2021" name="Nat. Plants">
        <title>The Taxus genome provides insights into paclitaxel biosynthesis.</title>
        <authorList>
            <person name="Xiong X."/>
            <person name="Gou J."/>
            <person name="Liao Q."/>
            <person name="Li Y."/>
            <person name="Zhou Q."/>
            <person name="Bi G."/>
            <person name="Li C."/>
            <person name="Du R."/>
            <person name="Wang X."/>
            <person name="Sun T."/>
            <person name="Guo L."/>
            <person name="Liang H."/>
            <person name="Lu P."/>
            <person name="Wu Y."/>
            <person name="Zhang Z."/>
            <person name="Ro D.K."/>
            <person name="Shang Y."/>
            <person name="Huang S."/>
            <person name="Yan J."/>
        </authorList>
    </citation>
    <scope>NUCLEOTIDE SEQUENCE [LARGE SCALE GENOMIC DNA]</scope>
    <source>
        <strain evidence="5">Ta-2019</strain>
    </source>
</reference>
<organism evidence="5 6">
    <name type="scientific">Taxus chinensis</name>
    <name type="common">Chinese yew</name>
    <name type="synonym">Taxus wallichiana var. chinensis</name>
    <dbReference type="NCBI Taxonomy" id="29808"/>
    <lineage>
        <taxon>Eukaryota</taxon>
        <taxon>Viridiplantae</taxon>
        <taxon>Streptophyta</taxon>
        <taxon>Embryophyta</taxon>
        <taxon>Tracheophyta</taxon>
        <taxon>Spermatophyta</taxon>
        <taxon>Pinopsida</taxon>
        <taxon>Pinidae</taxon>
        <taxon>Conifers II</taxon>
        <taxon>Cupressales</taxon>
        <taxon>Taxaceae</taxon>
        <taxon>Taxus</taxon>
    </lineage>
</organism>
<proteinExistence type="predicted"/>
<dbReference type="EMBL" id="JAHRHJ020000001">
    <property type="protein sequence ID" value="KAH9330192.1"/>
    <property type="molecule type" value="Genomic_DNA"/>
</dbReference>
<accession>A0AA38GWA1</accession>
<dbReference type="Pfam" id="PF24681">
    <property type="entry name" value="Kelch_KLHDC2_KLHL20_DRC7"/>
    <property type="match status" value="1"/>
</dbReference>
<dbReference type="GO" id="GO:0080028">
    <property type="term" value="P:nitrile biosynthetic process"/>
    <property type="evidence" value="ECO:0007669"/>
    <property type="project" value="TreeGrafter"/>
</dbReference>
<evidence type="ECO:0000256" key="4">
    <source>
        <dbReference type="ARBA" id="ARBA00023004"/>
    </source>
</evidence>
<keyword evidence="4" id="KW-0408">Iron</keyword>
<dbReference type="GO" id="GO:0005829">
    <property type="term" value="C:cytosol"/>
    <property type="evidence" value="ECO:0007669"/>
    <property type="project" value="TreeGrafter"/>
</dbReference>
<dbReference type="GO" id="GO:0030234">
    <property type="term" value="F:enzyme regulator activity"/>
    <property type="evidence" value="ECO:0007669"/>
    <property type="project" value="TreeGrafter"/>
</dbReference>
<name>A0AA38GWA1_TAXCH</name>
<dbReference type="InterPro" id="IPR015915">
    <property type="entry name" value="Kelch-typ_b-propeller"/>
</dbReference>
<evidence type="ECO:0000256" key="3">
    <source>
        <dbReference type="ARBA" id="ARBA00022737"/>
    </source>
</evidence>
<dbReference type="GO" id="GO:0005634">
    <property type="term" value="C:nucleus"/>
    <property type="evidence" value="ECO:0007669"/>
    <property type="project" value="TreeGrafter"/>
</dbReference>
<keyword evidence="2" id="KW-0880">Kelch repeat</keyword>
<dbReference type="Proteomes" id="UP000824469">
    <property type="component" value="Unassembled WGS sequence"/>
</dbReference>
<keyword evidence="3" id="KW-0677">Repeat</keyword>
<feature type="non-terminal residue" evidence="5">
    <location>
        <position position="202"/>
    </location>
</feature>
<dbReference type="Gene3D" id="2.120.10.80">
    <property type="entry name" value="Kelch-type beta propeller"/>
    <property type="match status" value="1"/>
</dbReference>
<comment type="caution">
    <text evidence="5">The sequence shown here is derived from an EMBL/GenBank/DDBJ whole genome shotgun (WGS) entry which is preliminary data.</text>
</comment>
<keyword evidence="6" id="KW-1185">Reference proteome</keyword>
<comment type="cofactor">
    <cofactor evidence="1">
        <name>Fe(2+)</name>
        <dbReference type="ChEBI" id="CHEBI:29033"/>
    </cofactor>
</comment>
<protein>
    <recommendedName>
        <fullName evidence="7">Kelch repeat-containing protein</fullName>
    </recommendedName>
</protein>
<evidence type="ECO:0000313" key="6">
    <source>
        <dbReference type="Proteomes" id="UP000824469"/>
    </source>
</evidence>
<feature type="non-terminal residue" evidence="5">
    <location>
        <position position="1"/>
    </location>
</feature>